<evidence type="ECO:0000256" key="3">
    <source>
        <dbReference type="ARBA" id="ARBA00022989"/>
    </source>
</evidence>
<feature type="transmembrane region" description="Helical" evidence="5">
    <location>
        <begin position="241"/>
        <end position="259"/>
    </location>
</feature>
<dbReference type="InterPro" id="IPR013525">
    <property type="entry name" value="ABC2_TM"/>
</dbReference>
<reference evidence="7 8" key="1">
    <citation type="submission" date="2016-12" db="EMBL/GenBank/DDBJ databases">
        <title>Complete genome sequence of Clostridium kluyveri JZZ isolated from the pit mud of a Chinese flavor liquor-making factory.</title>
        <authorList>
            <person name="Wang Y."/>
        </authorList>
    </citation>
    <scope>NUCLEOTIDE SEQUENCE [LARGE SCALE GENOMIC DNA]</scope>
    <source>
        <strain evidence="7 8">JZZ</strain>
    </source>
</reference>
<dbReference type="GO" id="GO:0043190">
    <property type="term" value="C:ATP-binding cassette (ABC) transporter complex"/>
    <property type="evidence" value="ECO:0007669"/>
    <property type="project" value="InterPro"/>
</dbReference>
<dbReference type="InterPro" id="IPR000412">
    <property type="entry name" value="ABC_2_transport"/>
</dbReference>
<dbReference type="Pfam" id="PF01061">
    <property type="entry name" value="ABC2_membrane"/>
    <property type="match status" value="1"/>
</dbReference>
<dbReference type="EMBL" id="CP018335">
    <property type="protein sequence ID" value="APM39711.1"/>
    <property type="molecule type" value="Genomic_DNA"/>
</dbReference>
<proteinExistence type="inferred from homology"/>
<keyword evidence="2 5" id="KW-0812">Transmembrane</keyword>
<feature type="transmembrane region" description="Helical" evidence="5">
    <location>
        <begin position="128"/>
        <end position="152"/>
    </location>
</feature>
<evidence type="ECO:0000256" key="2">
    <source>
        <dbReference type="ARBA" id="ARBA00022692"/>
    </source>
</evidence>
<dbReference type="PROSITE" id="PS51012">
    <property type="entry name" value="ABC_TM2"/>
    <property type="match status" value="1"/>
</dbReference>
<evidence type="ECO:0000256" key="1">
    <source>
        <dbReference type="ARBA" id="ARBA00004141"/>
    </source>
</evidence>
<dbReference type="InterPro" id="IPR047817">
    <property type="entry name" value="ABC2_TM_bact-type"/>
</dbReference>
<dbReference type="Proteomes" id="UP000184604">
    <property type="component" value="Chromosome"/>
</dbReference>
<feature type="transmembrane region" description="Helical" evidence="5">
    <location>
        <begin position="96"/>
        <end position="122"/>
    </location>
</feature>
<feature type="transmembrane region" description="Helical" evidence="5">
    <location>
        <begin position="164"/>
        <end position="183"/>
    </location>
</feature>
<gene>
    <name evidence="7" type="ORF">BS101_13700</name>
</gene>
<feature type="transmembrane region" description="Helical" evidence="5">
    <location>
        <begin position="189"/>
        <end position="209"/>
    </location>
</feature>
<dbReference type="PANTHER" id="PTHR43229">
    <property type="entry name" value="NODULATION PROTEIN J"/>
    <property type="match status" value="1"/>
</dbReference>
<keyword evidence="3 5" id="KW-1133">Transmembrane helix</keyword>
<keyword evidence="4 5" id="KW-0472">Membrane</keyword>
<evidence type="ECO:0000313" key="8">
    <source>
        <dbReference type="Proteomes" id="UP000184604"/>
    </source>
</evidence>
<protein>
    <recommendedName>
        <fullName evidence="5">Transport permease protein</fullName>
    </recommendedName>
</protein>
<dbReference type="InterPro" id="IPR051784">
    <property type="entry name" value="Nod_factor_ABC_transporter"/>
</dbReference>
<dbReference type="OrthoDB" id="9788252at2"/>
<feature type="transmembrane region" description="Helical" evidence="5">
    <location>
        <begin position="51"/>
        <end position="75"/>
    </location>
</feature>
<dbReference type="PRINTS" id="PR00164">
    <property type="entry name" value="ABC2TRNSPORT"/>
</dbReference>
<evidence type="ECO:0000259" key="6">
    <source>
        <dbReference type="PROSITE" id="PS51012"/>
    </source>
</evidence>
<sequence>MRGIIAILKRNLTNFIRDKMRLVFSIIMSVFFLFVFSFVMKSTAVGIAQPLNYLISGIIIMTVFQAALSNSTSIIEDMSMGFMKEIIVSPIKRWQISIGQVLSSTVIAFFQGLLVIILGMFMGLNLSIFQFLQMCAVMLLVGITFSCIGLYLASLAKSSTTFQIMITVFTFPLTFLSGAYIPTTIMPKIIQPLVYINPLTYTTSIFRYITLDMKNLTLTALIKSGVAFNIHGFIIGPYAGLFIISIMCAVFFLLSVIQFNKADFSNIKVFDPHAK</sequence>
<comment type="similarity">
    <text evidence="5">Belongs to the ABC-2 integral membrane protein family.</text>
</comment>
<dbReference type="GO" id="GO:0140359">
    <property type="term" value="F:ABC-type transporter activity"/>
    <property type="evidence" value="ECO:0007669"/>
    <property type="project" value="InterPro"/>
</dbReference>
<dbReference type="AlphaFoldDB" id="A0A1L5F9L9"/>
<feature type="domain" description="ABC transmembrane type-2" evidence="6">
    <location>
        <begin position="20"/>
        <end position="262"/>
    </location>
</feature>
<comment type="subcellular location">
    <subcellularLocation>
        <location evidence="5">Cell membrane</location>
        <topology evidence="5">Multi-pass membrane protein</topology>
    </subcellularLocation>
    <subcellularLocation>
        <location evidence="1">Membrane</location>
        <topology evidence="1">Multi-pass membrane protein</topology>
    </subcellularLocation>
</comment>
<evidence type="ECO:0000313" key="7">
    <source>
        <dbReference type="EMBL" id="APM39711.1"/>
    </source>
</evidence>
<feature type="transmembrane region" description="Helical" evidence="5">
    <location>
        <begin position="21"/>
        <end position="39"/>
    </location>
</feature>
<keyword evidence="5" id="KW-1003">Cell membrane</keyword>
<organism evidence="7 8">
    <name type="scientific">Clostridium kluyveri</name>
    <dbReference type="NCBI Taxonomy" id="1534"/>
    <lineage>
        <taxon>Bacteria</taxon>
        <taxon>Bacillati</taxon>
        <taxon>Bacillota</taxon>
        <taxon>Clostridia</taxon>
        <taxon>Eubacteriales</taxon>
        <taxon>Clostridiaceae</taxon>
        <taxon>Clostridium</taxon>
    </lineage>
</organism>
<dbReference type="PIRSF" id="PIRSF006648">
    <property type="entry name" value="DrrB"/>
    <property type="match status" value="1"/>
</dbReference>
<keyword evidence="5" id="KW-0813">Transport</keyword>
<dbReference type="PANTHER" id="PTHR43229:SF2">
    <property type="entry name" value="NODULATION PROTEIN J"/>
    <property type="match status" value="1"/>
</dbReference>
<accession>A0A1L5F9L9</accession>
<name>A0A1L5F9L9_CLOKL</name>
<evidence type="ECO:0000256" key="5">
    <source>
        <dbReference type="RuleBase" id="RU361157"/>
    </source>
</evidence>
<dbReference type="RefSeq" id="WP_073539327.1">
    <property type="nucleotide sequence ID" value="NZ_CP018335.1"/>
</dbReference>
<evidence type="ECO:0000256" key="4">
    <source>
        <dbReference type="ARBA" id="ARBA00023136"/>
    </source>
</evidence>